<dbReference type="AlphaFoldDB" id="A0AAD7MHE8"/>
<accession>A0AAD7MHE8</accession>
<sequence>MSNAEVIPPVTSLPTPPQSELKGEIDLSSLYAKFHFCIPETDLTALRSRNLFLEYSWDYGLEFSPAKRAAITRGDTSGVDIHPIFIPLSELMGYAVASELESEETGIPQDATQDELKQRLRVLLLLDSTSEILDPLNYVQVHKLLAQYYAQRDDFQGFTTYLASAADVTLDHEAVLGLDDSRVLDGFPHLSCERAEEARSALAHMVYLVMASSVVIKFRVYIHPMIVTKFSRIAAKRQQTETNFARATCALLLAQSQELVAEWNRQEPATVFGFEWSARCRELANNIQDYLHDLNTALMRLSPSDQSHALTLKGCAIVSLSALAELHTPFAPFHAVPRQKHRNIINAVASITRTLTPANLSSFDCILEVSLDITSREISQQSPTMQWTMYFENIVVPAHGPPQLPWRITNCASIEGEEEDPASSY</sequence>
<proteinExistence type="predicted"/>
<reference evidence="1" key="1">
    <citation type="submission" date="2023-03" db="EMBL/GenBank/DDBJ databases">
        <title>Massive genome expansion in bonnet fungi (Mycena s.s.) driven by repeated elements and novel gene families across ecological guilds.</title>
        <authorList>
            <consortium name="Lawrence Berkeley National Laboratory"/>
            <person name="Harder C.B."/>
            <person name="Miyauchi S."/>
            <person name="Viragh M."/>
            <person name="Kuo A."/>
            <person name="Thoen E."/>
            <person name="Andreopoulos B."/>
            <person name="Lu D."/>
            <person name="Skrede I."/>
            <person name="Drula E."/>
            <person name="Henrissat B."/>
            <person name="Morin E."/>
            <person name="Kohler A."/>
            <person name="Barry K."/>
            <person name="LaButti K."/>
            <person name="Morin E."/>
            <person name="Salamov A."/>
            <person name="Lipzen A."/>
            <person name="Mereny Z."/>
            <person name="Hegedus B."/>
            <person name="Baldrian P."/>
            <person name="Stursova M."/>
            <person name="Weitz H."/>
            <person name="Taylor A."/>
            <person name="Grigoriev I.V."/>
            <person name="Nagy L.G."/>
            <person name="Martin F."/>
            <person name="Kauserud H."/>
        </authorList>
    </citation>
    <scope>NUCLEOTIDE SEQUENCE</scope>
    <source>
        <strain evidence="1">CBHHK182m</strain>
    </source>
</reference>
<gene>
    <name evidence="1" type="ORF">B0H16DRAFT_1800396</name>
</gene>
<dbReference type="EMBL" id="JARKIB010000283">
    <property type="protein sequence ID" value="KAJ7717027.1"/>
    <property type="molecule type" value="Genomic_DNA"/>
</dbReference>
<organism evidence="1 2">
    <name type="scientific">Mycena metata</name>
    <dbReference type="NCBI Taxonomy" id="1033252"/>
    <lineage>
        <taxon>Eukaryota</taxon>
        <taxon>Fungi</taxon>
        <taxon>Dikarya</taxon>
        <taxon>Basidiomycota</taxon>
        <taxon>Agaricomycotina</taxon>
        <taxon>Agaricomycetes</taxon>
        <taxon>Agaricomycetidae</taxon>
        <taxon>Agaricales</taxon>
        <taxon>Marasmiineae</taxon>
        <taxon>Mycenaceae</taxon>
        <taxon>Mycena</taxon>
    </lineage>
</organism>
<keyword evidence="2" id="KW-1185">Reference proteome</keyword>
<evidence type="ECO:0000313" key="1">
    <source>
        <dbReference type="EMBL" id="KAJ7717027.1"/>
    </source>
</evidence>
<comment type="caution">
    <text evidence="1">The sequence shown here is derived from an EMBL/GenBank/DDBJ whole genome shotgun (WGS) entry which is preliminary data.</text>
</comment>
<evidence type="ECO:0000313" key="2">
    <source>
        <dbReference type="Proteomes" id="UP001215598"/>
    </source>
</evidence>
<name>A0AAD7MHE8_9AGAR</name>
<protein>
    <submittedName>
        <fullName evidence="1">Uncharacterized protein</fullName>
    </submittedName>
</protein>
<dbReference type="Proteomes" id="UP001215598">
    <property type="component" value="Unassembled WGS sequence"/>
</dbReference>